<sequence length="1046" mass="119263">MTQSISQGFEYLSKSELIQKLRQIKDSHIPSSQAIYIIKQLLSSVPEPDFVIEEIPNILACSSSEFNELLPSFKTLITDNPLCVSKLLQILNSFDYDNNSKRLAHELALQIFEKIGKDQIPDLVPFLLFTASKNSILSLFDQMKQILLVQENPQIYKSLEVGIRPHLSSFFHCLSVGSSNDSKWTFFDFFLLIISQSRPSLRSQIPTLVWNSIISKKLTFHLIIQFCEHIETLNAHFNLLSSLYNLIVNNTPKCYETSSIGHLSMLAIKIVNCYPDHSAEFVDEMISYILNGTNFLVEIASHCLLSISPSYYTNHITELDDCLSQRSGFMSATSLQTLCKLISMNGTIKSSISNTSNEARIQEFHQSQSVLMISLQKKLFSTSHIMVEAGVNLALQFTSFLNFDEILEWVLKAIRADRLVEASLRPSILLSVVDLIWAKLRESEGDNHLIDEIFTFCTDVVQTFSIIVKIQKNDSCIGSERKQYAISSKLIPTEHHATLCGEVIYLIYHLISHHKIIQIEDENESEDESDNEKKKVSSQKKIDDDYILCLKDISAVCFKVPTEFIKLVSNPDESVRLKPIHVSHLVNTRAMIIPIMYRLTHKEIATILFYMDIVNTIDSFFKAGPVTKMRFVPESFENTQFPSEFCISILSNCFFDFPSDLNFVYLLLKSIWNIFVDTINHRFTVCDKISFLMNKMPQSFPARIMTLVESMINLSVIWRKENKINYVKQCIRAASYGLDFVSFCISCGIDTNLDFTKSVMDLLEIDEDAGVACRIILIGAFLGINKADLSQLAAQSFIGWRMTCDLSEISFIYPFGFDHLSESVKPFNEGESWRLLVYLSLQFADFDSYSNQFNALLDRINNGSIEIQMCFTLVDILIYRMNDFIVNFPDICDICYKIVLLLTHSDLSVLRLISKMLHDLNNLKKKFIVFLNSLENDEKAQKSSKCQNCINKIDKYLASQFQDFKGIQNKLQIKSVMAQIQGECALLAENNVNISSPNLAVDENDEINKDKNEERSNANPFEIESSSDNEFKVPDSSEEDSSSSSY</sequence>
<feature type="compositionally biased region" description="Basic and acidic residues" evidence="1">
    <location>
        <begin position="1006"/>
        <end position="1016"/>
    </location>
</feature>
<comment type="caution">
    <text evidence="2">The sequence shown here is derived from an EMBL/GenBank/DDBJ whole genome shotgun (WGS) entry which is preliminary data.</text>
</comment>
<evidence type="ECO:0000256" key="1">
    <source>
        <dbReference type="SAM" id="MobiDB-lite"/>
    </source>
</evidence>
<evidence type="ECO:0000313" key="2">
    <source>
        <dbReference type="EMBL" id="KAK8890156.1"/>
    </source>
</evidence>
<organism evidence="2 3">
    <name type="scientific">Tritrichomonas musculus</name>
    <dbReference type="NCBI Taxonomy" id="1915356"/>
    <lineage>
        <taxon>Eukaryota</taxon>
        <taxon>Metamonada</taxon>
        <taxon>Parabasalia</taxon>
        <taxon>Tritrichomonadida</taxon>
        <taxon>Tritrichomonadidae</taxon>
        <taxon>Tritrichomonas</taxon>
    </lineage>
</organism>
<feature type="region of interest" description="Disordered" evidence="1">
    <location>
        <begin position="999"/>
        <end position="1046"/>
    </location>
</feature>
<name>A0ABR2KGA4_9EUKA</name>
<dbReference type="Proteomes" id="UP001470230">
    <property type="component" value="Unassembled WGS sequence"/>
</dbReference>
<feature type="compositionally biased region" description="Acidic residues" evidence="1">
    <location>
        <begin position="1036"/>
        <end position="1046"/>
    </location>
</feature>
<gene>
    <name evidence="2" type="ORF">M9Y10_034916</name>
</gene>
<protein>
    <submittedName>
        <fullName evidence="2">Uncharacterized protein</fullName>
    </submittedName>
</protein>
<accession>A0ABR2KGA4</accession>
<reference evidence="2 3" key="1">
    <citation type="submission" date="2024-04" db="EMBL/GenBank/DDBJ databases">
        <title>Tritrichomonas musculus Genome.</title>
        <authorList>
            <person name="Alves-Ferreira E."/>
            <person name="Grigg M."/>
            <person name="Lorenzi H."/>
            <person name="Galac M."/>
        </authorList>
    </citation>
    <scope>NUCLEOTIDE SEQUENCE [LARGE SCALE GENOMIC DNA]</scope>
    <source>
        <strain evidence="2 3">EAF2021</strain>
    </source>
</reference>
<keyword evidence="3" id="KW-1185">Reference proteome</keyword>
<proteinExistence type="predicted"/>
<dbReference type="EMBL" id="JAPFFF010000005">
    <property type="protein sequence ID" value="KAK8890156.1"/>
    <property type="molecule type" value="Genomic_DNA"/>
</dbReference>
<evidence type="ECO:0000313" key="3">
    <source>
        <dbReference type="Proteomes" id="UP001470230"/>
    </source>
</evidence>